<proteinExistence type="predicted"/>
<sequence length="169" mass="18603">MDRGRDVQSPPAQGGAAFLADAMLARLARWLRTLGCDTLLEPQRPDRELVAIAACEDRVLLTRDRHLVAFLRPAKVFIPASDVPLEQLAEVVAHCALPAPTELFTRCLVCNAPLRAATAEEAAAHVPPTVQGSPDPVRRCPGCGRVYWQGSHTRRMREALWRALPEWAP</sequence>
<dbReference type="Proteomes" id="UP000675747">
    <property type="component" value="Unassembled WGS sequence"/>
</dbReference>
<dbReference type="EMBL" id="JAGQFT010000093">
    <property type="protein sequence ID" value="MBR0563036.1"/>
    <property type="molecule type" value="Genomic_DNA"/>
</dbReference>
<dbReference type="EMBL" id="JAGQFT020000001">
    <property type="protein sequence ID" value="MBS7455603.1"/>
    <property type="molecule type" value="Genomic_DNA"/>
</dbReference>
<comment type="caution">
    <text evidence="2">The sequence shown here is derived from an EMBL/GenBank/DDBJ whole genome shotgun (WGS) entry which is preliminary data.</text>
</comment>
<dbReference type="RefSeq" id="WP_211926958.1">
    <property type="nucleotide sequence ID" value="NZ_JAGQFT020000001.1"/>
</dbReference>
<reference evidence="3 4" key="1">
    <citation type="journal article" date="2021" name="Microbiol. Resour. Announc.">
        <title>Draft Genome Sequence of Coralloluteibacterium stylophorae LMG 29479T.</title>
        <authorList>
            <person name="Karlyshev A.V."/>
            <person name="Kudryashova E.B."/>
            <person name="Ariskina E.V."/>
            <person name="Conroy A.P."/>
            <person name="Abidueva E.Y."/>
        </authorList>
    </citation>
    <scope>NUCLEOTIDE SEQUENCE [LARGE SCALE GENOMIC DNA]</scope>
    <source>
        <strain evidence="3 4">LMG 29479</strain>
    </source>
</reference>
<reference evidence="2" key="2">
    <citation type="submission" date="2021-04" db="EMBL/GenBank/DDBJ databases">
        <authorList>
            <person name="Karlyshev A.V."/>
        </authorList>
    </citation>
    <scope>NUCLEOTIDE SEQUENCE</scope>
    <source>
        <strain evidence="2">LMG 29479</strain>
    </source>
</reference>
<evidence type="ECO:0000259" key="1">
    <source>
        <dbReference type="Pfam" id="PF01927"/>
    </source>
</evidence>
<dbReference type="PANTHER" id="PTHR39081:SF1">
    <property type="entry name" value="MUT7-C RNASE DOMAIN-CONTAINING PROTEIN"/>
    <property type="match status" value="1"/>
</dbReference>
<name>A0A8J7VVH7_9GAMM</name>
<protein>
    <submittedName>
        <fullName evidence="2">Mut7-C RNAse domain-containing protein</fullName>
    </submittedName>
</protein>
<feature type="domain" description="Mut7-C RNAse" evidence="1">
    <location>
        <begin position="18"/>
        <end position="159"/>
    </location>
</feature>
<gene>
    <name evidence="3" type="ORF">KB893_000435</name>
    <name evidence="2" type="ORF">KB893_10980</name>
</gene>
<accession>A0A8J7VVH7</accession>
<evidence type="ECO:0000313" key="4">
    <source>
        <dbReference type="Proteomes" id="UP000675747"/>
    </source>
</evidence>
<keyword evidence="4" id="KW-1185">Reference proteome</keyword>
<evidence type="ECO:0000313" key="2">
    <source>
        <dbReference type="EMBL" id="MBR0563036.1"/>
    </source>
</evidence>
<evidence type="ECO:0000313" key="3">
    <source>
        <dbReference type="EMBL" id="MBS7455603.1"/>
    </source>
</evidence>
<organism evidence="2">
    <name type="scientific">Coralloluteibacterium stylophorae</name>
    <dbReference type="NCBI Taxonomy" id="1776034"/>
    <lineage>
        <taxon>Bacteria</taxon>
        <taxon>Pseudomonadati</taxon>
        <taxon>Pseudomonadota</taxon>
        <taxon>Gammaproteobacteria</taxon>
        <taxon>Lysobacterales</taxon>
        <taxon>Lysobacteraceae</taxon>
        <taxon>Coralloluteibacterium</taxon>
    </lineage>
</organism>
<dbReference type="Pfam" id="PF01927">
    <property type="entry name" value="Mut7-C"/>
    <property type="match status" value="1"/>
</dbReference>
<dbReference type="AlphaFoldDB" id="A0A8J7VVH7"/>
<dbReference type="InterPro" id="IPR002782">
    <property type="entry name" value="Mut7-C_RNAse_dom"/>
</dbReference>
<dbReference type="PANTHER" id="PTHR39081">
    <property type="entry name" value="MUT7-C DOMAIN-CONTAINING PROTEIN"/>
    <property type="match status" value="1"/>
</dbReference>